<keyword evidence="2" id="KW-1185">Reference proteome</keyword>
<protein>
    <recommendedName>
        <fullName evidence="3">DUF3606 domain-containing protein</fullName>
    </recommendedName>
</protein>
<dbReference type="EMBL" id="FOPM01000001">
    <property type="protein sequence ID" value="SFG27996.1"/>
    <property type="molecule type" value="Genomic_DNA"/>
</dbReference>
<reference evidence="2" key="1">
    <citation type="submission" date="2016-10" db="EMBL/GenBank/DDBJ databases">
        <authorList>
            <person name="Varghese N."/>
            <person name="Submissions S."/>
        </authorList>
    </citation>
    <scope>NUCLEOTIDE SEQUENCE [LARGE SCALE GENOMIC DNA]</scope>
    <source>
        <strain evidence="2">Gh-105</strain>
    </source>
</reference>
<proteinExistence type="predicted"/>
<dbReference type="OrthoDB" id="7998909at2"/>
<dbReference type="STRING" id="582675.SAMN05192565_101156"/>
<sequence length="58" mass="6494">MLAEQTSAQTARKTHLDIYDTHARSTFAASLGVSEDRLRRAVHLVGSRISTLTSYFQK</sequence>
<gene>
    <name evidence="1" type="ORF">SAMN05192565_101156</name>
</gene>
<dbReference type="RefSeq" id="WP_143103658.1">
    <property type="nucleotide sequence ID" value="NZ_FOPM01000001.1"/>
</dbReference>
<evidence type="ECO:0000313" key="2">
    <source>
        <dbReference type="Proteomes" id="UP000199229"/>
    </source>
</evidence>
<evidence type="ECO:0008006" key="3">
    <source>
        <dbReference type="Google" id="ProtNLM"/>
    </source>
</evidence>
<name>A0A1I2QQR3_9HYPH</name>
<evidence type="ECO:0000313" key="1">
    <source>
        <dbReference type="EMBL" id="SFG27996.1"/>
    </source>
</evidence>
<dbReference type="AlphaFoldDB" id="A0A1I2QQR3"/>
<organism evidence="1 2">
    <name type="scientific">Methylobacterium gossipiicola</name>
    <dbReference type="NCBI Taxonomy" id="582675"/>
    <lineage>
        <taxon>Bacteria</taxon>
        <taxon>Pseudomonadati</taxon>
        <taxon>Pseudomonadota</taxon>
        <taxon>Alphaproteobacteria</taxon>
        <taxon>Hyphomicrobiales</taxon>
        <taxon>Methylobacteriaceae</taxon>
        <taxon>Methylobacterium</taxon>
    </lineage>
</organism>
<dbReference type="Proteomes" id="UP000199229">
    <property type="component" value="Unassembled WGS sequence"/>
</dbReference>
<accession>A0A1I2QQR3</accession>